<name>A0ABS8HU73_9FIRM</name>
<dbReference type="RefSeq" id="WP_229535830.1">
    <property type="nucleotide sequence ID" value="NZ_JAJHJB010000022.1"/>
</dbReference>
<dbReference type="GO" id="GO:0016757">
    <property type="term" value="F:glycosyltransferase activity"/>
    <property type="evidence" value="ECO:0007669"/>
    <property type="project" value="UniProtKB-KW"/>
</dbReference>
<proteinExistence type="predicted"/>
<dbReference type="EMBL" id="JAJHJB010000022">
    <property type="protein sequence ID" value="MCC5466710.1"/>
    <property type="molecule type" value="Genomic_DNA"/>
</dbReference>
<dbReference type="EC" id="2.4.-.-" evidence="2"/>
<feature type="domain" description="Glycosyl transferase family 1" evidence="1">
    <location>
        <begin position="203"/>
        <end position="328"/>
    </location>
</feature>
<dbReference type="Gene3D" id="3.40.50.2000">
    <property type="entry name" value="Glycogen Phosphorylase B"/>
    <property type="match status" value="1"/>
</dbReference>
<accession>A0ABS8HU73</accession>
<protein>
    <submittedName>
        <fullName evidence="2">Glycosyltransferase</fullName>
        <ecNumber evidence="2">2.4.-.-</ecNumber>
    </submittedName>
</protein>
<evidence type="ECO:0000259" key="1">
    <source>
        <dbReference type="Pfam" id="PF00534"/>
    </source>
</evidence>
<keyword evidence="2" id="KW-0808">Transferase</keyword>
<dbReference type="Proteomes" id="UP001165492">
    <property type="component" value="Unassembled WGS sequence"/>
</dbReference>
<keyword evidence="2" id="KW-0328">Glycosyltransferase</keyword>
<gene>
    <name evidence="2" type="ORF">LMF89_15290</name>
</gene>
<dbReference type="PANTHER" id="PTHR46401:SF8">
    <property type="entry name" value="BLL6006 PROTEIN"/>
    <property type="match status" value="1"/>
</dbReference>
<evidence type="ECO:0000313" key="2">
    <source>
        <dbReference type="EMBL" id="MCC5466710.1"/>
    </source>
</evidence>
<keyword evidence="3" id="KW-1185">Reference proteome</keyword>
<comment type="caution">
    <text evidence="2">The sequence shown here is derived from an EMBL/GenBank/DDBJ whole genome shotgun (WGS) entry which is preliminary data.</text>
</comment>
<dbReference type="InterPro" id="IPR001296">
    <property type="entry name" value="Glyco_trans_1"/>
</dbReference>
<dbReference type="SUPFAM" id="SSF53756">
    <property type="entry name" value="UDP-Glycosyltransferase/glycogen phosphorylase"/>
    <property type="match status" value="1"/>
</dbReference>
<dbReference type="Pfam" id="PF00534">
    <property type="entry name" value="Glycos_transf_1"/>
    <property type="match status" value="1"/>
</dbReference>
<organism evidence="2 3">
    <name type="scientific">Pelosinus baikalensis</name>
    <dbReference type="NCBI Taxonomy" id="2892015"/>
    <lineage>
        <taxon>Bacteria</taxon>
        <taxon>Bacillati</taxon>
        <taxon>Bacillota</taxon>
        <taxon>Negativicutes</taxon>
        <taxon>Selenomonadales</taxon>
        <taxon>Sporomusaceae</taxon>
        <taxon>Pelosinus</taxon>
    </lineage>
</organism>
<sequence>MLKETRIGLPLIGSNYWYAGVTIVDSIVHSIVQIPKEERPQVFLVITDENLPFLSSYELLPLHAHLIPLTDGIIFVGKDLATAQTLIQYPFTHCASINDLFKNINILLPINSDIYPGQPGIPWIPDFQHHYLPQLFLPADIENRNAQFQKIAQNSKMVIFTSNDVKKDFLQFYPSSAAKVKVLPIPVHPKDEWYAGDAYQTQLKYNLPDKFILCSNQFWMHKNHATLFKAIAILRQSGQDVHLVCTGSTFDYRNPDYFIGLQKYITDLNIADLIHILGLIPRQDQIQLMRRSLFVVHPSLFEGLNLTAQECQLLGKKIILSDLAIHQEQNFGIYFARADAIDLARKISGLLPVSEPGPSSSEEIKAQMIYKKKIENFLYQLSELVEDAQQIFNSPRRAPNFHHRSTTQITIATSIAATKDIGTQKRCIESWLHCGFKVVSINTLDEINLVKHHFPYIEFVPANRDARAQYGKPYIYVDTILSYFTTQDCKICGIVNSDIYFGKENIPQFMYTQAMNSLVFGSRVDVTSLDNLNGNFYNGFDYFFFDRDLLKMYPPTNFCIGLPWWDYWVPLVPILSKIPVKKVINPICYHILHPSNYSIAIYKNLAMQMATHLSLGPLPSDIHIGNLQQTVLNFIENSSTKINFI</sequence>
<reference evidence="2" key="1">
    <citation type="submission" date="2021-11" db="EMBL/GenBank/DDBJ databases">
        <title>Description of a new species Pelosinus isolated from the bottom sediments of Lake Baikal.</title>
        <authorList>
            <person name="Zakharyuk A."/>
        </authorList>
    </citation>
    <scope>NUCLEOTIDE SEQUENCE</scope>
    <source>
        <strain evidence="2">Bkl1</strain>
    </source>
</reference>
<dbReference type="PANTHER" id="PTHR46401">
    <property type="entry name" value="GLYCOSYLTRANSFERASE WBBK-RELATED"/>
    <property type="match status" value="1"/>
</dbReference>
<evidence type="ECO:0000313" key="3">
    <source>
        <dbReference type="Proteomes" id="UP001165492"/>
    </source>
</evidence>